<accession>A0A087TFJ9</accession>
<organism evidence="1 2">
    <name type="scientific">Stegodyphus mimosarum</name>
    <name type="common">African social velvet spider</name>
    <dbReference type="NCBI Taxonomy" id="407821"/>
    <lineage>
        <taxon>Eukaryota</taxon>
        <taxon>Metazoa</taxon>
        <taxon>Ecdysozoa</taxon>
        <taxon>Arthropoda</taxon>
        <taxon>Chelicerata</taxon>
        <taxon>Arachnida</taxon>
        <taxon>Araneae</taxon>
        <taxon>Araneomorphae</taxon>
        <taxon>Entelegynae</taxon>
        <taxon>Eresoidea</taxon>
        <taxon>Eresidae</taxon>
        <taxon>Stegodyphus</taxon>
    </lineage>
</organism>
<evidence type="ECO:0000313" key="1">
    <source>
        <dbReference type="EMBL" id="KFM63888.1"/>
    </source>
</evidence>
<proteinExistence type="predicted"/>
<dbReference type="AlphaFoldDB" id="A0A087TFJ9"/>
<evidence type="ECO:0000313" key="2">
    <source>
        <dbReference type="Proteomes" id="UP000054359"/>
    </source>
</evidence>
<feature type="non-terminal residue" evidence="1">
    <location>
        <position position="69"/>
    </location>
</feature>
<reference evidence="1 2" key="1">
    <citation type="submission" date="2013-11" db="EMBL/GenBank/DDBJ databases">
        <title>Genome sequencing of Stegodyphus mimosarum.</title>
        <authorList>
            <person name="Bechsgaard J."/>
        </authorList>
    </citation>
    <scope>NUCLEOTIDE SEQUENCE [LARGE SCALE GENOMIC DNA]</scope>
</reference>
<name>A0A087TFJ9_STEMI</name>
<protein>
    <submittedName>
        <fullName evidence="1">Uncharacterized protein</fullName>
    </submittedName>
</protein>
<gene>
    <name evidence="1" type="ORF">X975_21202</name>
</gene>
<dbReference type="EMBL" id="KK114985">
    <property type="protein sequence ID" value="KFM63888.1"/>
    <property type="molecule type" value="Genomic_DNA"/>
</dbReference>
<dbReference type="Proteomes" id="UP000054359">
    <property type="component" value="Unassembled WGS sequence"/>
</dbReference>
<keyword evidence="2" id="KW-1185">Reference proteome</keyword>
<sequence length="69" mass="7824">MLLELSSKCHPKTKECLLKAKADKILFTRYIADIVPSSSKSSTQSIQLTFCQVRSWYVPSPSSPPHMPW</sequence>